<name>A0A562JA79_9BACI</name>
<evidence type="ECO:0000256" key="1">
    <source>
        <dbReference type="ARBA" id="ARBA00022448"/>
    </source>
</evidence>
<comment type="caution">
    <text evidence="5">The sequence shown here is derived from an EMBL/GenBank/DDBJ whole genome shotgun (WGS) entry which is preliminary data.</text>
</comment>
<dbReference type="PROSITE" id="PS00211">
    <property type="entry name" value="ABC_TRANSPORTER_1"/>
    <property type="match status" value="1"/>
</dbReference>
<dbReference type="SMART" id="SM00382">
    <property type="entry name" value="AAA"/>
    <property type="match status" value="1"/>
</dbReference>
<evidence type="ECO:0000313" key="5">
    <source>
        <dbReference type="EMBL" id="TWH80079.1"/>
    </source>
</evidence>
<keyword evidence="3 5" id="KW-0067">ATP-binding</keyword>
<dbReference type="Pfam" id="PF00005">
    <property type="entry name" value="ABC_tran"/>
    <property type="match status" value="1"/>
</dbReference>
<dbReference type="PANTHER" id="PTHR42939">
    <property type="entry name" value="ABC TRANSPORTER ATP-BINDING PROTEIN ALBC-RELATED"/>
    <property type="match status" value="1"/>
</dbReference>
<evidence type="ECO:0000313" key="6">
    <source>
        <dbReference type="Proteomes" id="UP000318667"/>
    </source>
</evidence>
<dbReference type="EMBL" id="VLKI01000021">
    <property type="protein sequence ID" value="TWH80079.1"/>
    <property type="molecule type" value="Genomic_DNA"/>
</dbReference>
<keyword evidence="6" id="KW-1185">Reference proteome</keyword>
<dbReference type="PROSITE" id="PS50893">
    <property type="entry name" value="ABC_TRANSPORTER_2"/>
    <property type="match status" value="1"/>
</dbReference>
<dbReference type="GO" id="GO:0016887">
    <property type="term" value="F:ATP hydrolysis activity"/>
    <property type="evidence" value="ECO:0007669"/>
    <property type="project" value="InterPro"/>
</dbReference>
<evidence type="ECO:0000259" key="4">
    <source>
        <dbReference type="PROSITE" id="PS50893"/>
    </source>
</evidence>
<gene>
    <name evidence="5" type="ORF">IQ19_04795</name>
</gene>
<feature type="domain" description="ABC transporter" evidence="4">
    <location>
        <begin position="3"/>
        <end position="221"/>
    </location>
</feature>
<keyword evidence="2" id="KW-0547">Nucleotide-binding</keyword>
<protein>
    <submittedName>
        <fullName evidence="5">ABC-2 type transport system ATP-binding protein</fullName>
    </submittedName>
</protein>
<keyword evidence="1" id="KW-0813">Transport</keyword>
<dbReference type="InterPro" id="IPR003593">
    <property type="entry name" value="AAA+_ATPase"/>
</dbReference>
<dbReference type="GO" id="GO:0005524">
    <property type="term" value="F:ATP binding"/>
    <property type="evidence" value="ECO:0007669"/>
    <property type="project" value="UniProtKB-KW"/>
</dbReference>
<proteinExistence type="predicted"/>
<sequence length="236" mass="26562">MNLELMELSKSYKKKTALTQVDLQIEEGECVVLCGGNGAGKSTMIKLLTGVETPSTGKVVVHSGQKKAFAYMPDQMNFPPELTTIEILQYYGQFLKKGHEAIKAVLEKVGLWDERNQRVGGFSKGMSQRLNLAQCLLADTDIYILDEPTNGLDPYWVIQLKQIIKELKERNKTVIVSSHIMRDAIEIADKVLILFNGKVKSYGTLDKVYKEYSCSSLEEVFLSIHESEHQKKREGA</sequence>
<dbReference type="AlphaFoldDB" id="A0A562JA79"/>
<dbReference type="PANTHER" id="PTHR42939:SF1">
    <property type="entry name" value="ABC TRANSPORTER ATP-BINDING PROTEIN ALBC-RELATED"/>
    <property type="match status" value="1"/>
</dbReference>
<evidence type="ECO:0000256" key="3">
    <source>
        <dbReference type="ARBA" id="ARBA00022840"/>
    </source>
</evidence>
<dbReference type="InterPro" id="IPR051782">
    <property type="entry name" value="ABC_Transporter_VariousFunc"/>
</dbReference>
<dbReference type="RefSeq" id="WP_144545540.1">
    <property type="nucleotide sequence ID" value="NZ_CBCSDC010000029.1"/>
</dbReference>
<dbReference type="Proteomes" id="UP000318667">
    <property type="component" value="Unassembled WGS sequence"/>
</dbReference>
<evidence type="ECO:0000256" key="2">
    <source>
        <dbReference type="ARBA" id="ARBA00022741"/>
    </source>
</evidence>
<dbReference type="InterPro" id="IPR027417">
    <property type="entry name" value="P-loop_NTPase"/>
</dbReference>
<dbReference type="InterPro" id="IPR003439">
    <property type="entry name" value="ABC_transporter-like_ATP-bd"/>
</dbReference>
<accession>A0A562JA79</accession>
<dbReference type="CDD" id="cd03230">
    <property type="entry name" value="ABC_DR_subfamily_A"/>
    <property type="match status" value="1"/>
</dbReference>
<reference evidence="5 6" key="1">
    <citation type="journal article" date="2015" name="Stand. Genomic Sci.">
        <title>Genomic Encyclopedia of Bacterial and Archaeal Type Strains, Phase III: the genomes of soil and plant-associated and newly described type strains.</title>
        <authorList>
            <person name="Whitman W.B."/>
            <person name="Woyke T."/>
            <person name="Klenk H.P."/>
            <person name="Zhou Y."/>
            <person name="Lilburn T.G."/>
            <person name="Beck B.J."/>
            <person name="De Vos P."/>
            <person name="Vandamme P."/>
            <person name="Eisen J.A."/>
            <person name="Garrity G."/>
            <person name="Hugenholtz P."/>
            <person name="Kyrpides N.C."/>
        </authorList>
    </citation>
    <scope>NUCLEOTIDE SEQUENCE [LARGE SCALE GENOMIC DNA]</scope>
    <source>
        <strain evidence="5 6">CGMCC 1.10115</strain>
    </source>
</reference>
<dbReference type="SUPFAM" id="SSF52540">
    <property type="entry name" value="P-loop containing nucleoside triphosphate hydrolases"/>
    <property type="match status" value="1"/>
</dbReference>
<dbReference type="GeneID" id="65405869"/>
<dbReference type="Gene3D" id="3.40.50.300">
    <property type="entry name" value="P-loop containing nucleotide triphosphate hydrolases"/>
    <property type="match status" value="1"/>
</dbReference>
<dbReference type="InterPro" id="IPR017871">
    <property type="entry name" value="ABC_transporter-like_CS"/>
</dbReference>
<dbReference type="OrthoDB" id="2353216at2"/>
<organism evidence="5 6">
    <name type="scientific">Cytobacillus oceanisediminis</name>
    <dbReference type="NCBI Taxonomy" id="665099"/>
    <lineage>
        <taxon>Bacteria</taxon>
        <taxon>Bacillati</taxon>
        <taxon>Bacillota</taxon>
        <taxon>Bacilli</taxon>
        <taxon>Bacillales</taxon>
        <taxon>Bacillaceae</taxon>
        <taxon>Cytobacillus</taxon>
    </lineage>
</organism>